<proteinExistence type="inferred from homology"/>
<dbReference type="GO" id="GO:0043952">
    <property type="term" value="P:protein transport by the Sec complex"/>
    <property type="evidence" value="ECO:0007669"/>
    <property type="project" value="TreeGrafter"/>
</dbReference>
<organism evidence="12">
    <name type="scientific">marine metagenome</name>
    <dbReference type="NCBI Taxonomy" id="408172"/>
    <lineage>
        <taxon>unclassified sequences</taxon>
        <taxon>metagenomes</taxon>
        <taxon>ecological metagenomes</taxon>
    </lineage>
</organism>
<dbReference type="GO" id="GO:0009306">
    <property type="term" value="P:protein secretion"/>
    <property type="evidence" value="ECO:0007669"/>
    <property type="project" value="InterPro"/>
</dbReference>
<evidence type="ECO:0000256" key="11">
    <source>
        <dbReference type="SAM" id="Phobius"/>
    </source>
</evidence>
<keyword evidence="8" id="KW-0811">Translocation</keyword>
<evidence type="ECO:0000256" key="2">
    <source>
        <dbReference type="ARBA" id="ARBA00008445"/>
    </source>
</evidence>
<feature type="transmembrane region" description="Helical" evidence="11">
    <location>
        <begin position="51"/>
        <end position="73"/>
    </location>
</feature>
<evidence type="ECO:0000256" key="8">
    <source>
        <dbReference type="ARBA" id="ARBA00023010"/>
    </source>
</evidence>
<protein>
    <recommendedName>
        <fullName evidence="13">Protein-export membrane protein SecG</fullName>
    </recommendedName>
</protein>
<name>A0A381VW73_9ZZZZ</name>
<accession>A0A381VW73</accession>
<dbReference type="GO" id="GO:0015450">
    <property type="term" value="F:protein-transporting ATPase activity"/>
    <property type="evidence" value="ECO:0007669"/>
    <property type="project" value="InterPro"/>
</dbReference>
<evidence type="ECO:0000256" key="9">
    <source>
        <dbReference type="ARBA" id="ARBA00023136"/>
    </source>
</evidence>
<dbReference type="GO" id="GO:0065002">
    <property type="term" value="P:intracellular protein transmembrane transport"/>
    <property type="evidence" value="ECO:0007669"/>
    <property type="project" value="TreeGrafter"/>
</dbReference>
<evidence type="ECO:0000256" key="7">
    <source>
        <dbReference type="ARBA" id="ARBA00022989"/>
    </source>
</evidence>
<evidence type="ECO:0000256" key="3">
    <source>
        <dbReference type="ARBA" id="ARBA00022448"/>
    </source>
</evidence>
<evidence type="ECO:0008006" key="13">
    <source>
        <dbReference type="Google" id="ProtNLM"/>
    </source>
</evidence>
<keyword evidence="4" id="KW-1003">Cell membrane</keyword>
<dbReference type="Pfam" id="PF03840">
    <property type="entry name" value="SecG"/>
    <property type="match status" value="1"/>
</dbReference>
<evidence type="ECO:0000256" key="5">
    <source>
        <dbReference type="ARBA" id="ARBA00022692"/>
    </source>
</evidence>
<keyword evidence="9 11" id="KW-0472">Membrane</keyword>
<comment type="subcellular location">
    <subcellularLocation>
        <location evidence="1">Cell membrane</location>
        <topology evidence="1">Multi-pass membrane protein</topology>
    </subcellularLocation>
</comment>
<keyword evidence="3" id="KW-0813">Transport</keyword>
<dbReference type="NCBIfam" id="TIGR00810">
    <property type="entry name" value="secG"/>
    <property type="match status" value="1"/>
</dbReference>
<evidence type="ECO:0000256" key="4">
    <source>
        <dbReference type="ARBA" id="ARBA00022475"/>
    </source>
</evidence>
<keyword evidence="7 11" id="KW-1133">Transmembrane helix</keyword>
<dbReference type="AlphaFoldDB" id="A0A381VW73"/>
<dbReference type="PRINTS" id="PR01651">
    <property type="entry name" value="SECGEXPORT"/>
</dbReference>
<comment type="similarity">
    <text evidence="2">Belongs to the SecG family.</text>
</comment>
<keyword evidence="5 11" id="KW-0812">Transmembrane</keyword>
<sequence length="107" mass="11115">MHTAIIIVHVLCTLFLILVILLQTGKGAAMGSGLGAGSSQTMFGSSGAGNFLTKMTTAIATLFMITSLTLGIMSTKEKSRSVMPDLENPAPISSPETIPETGDEKSK</sequence>
<evidence type="ECO:0000313" key="12">
    <source>
        <dbReference type="EMBL" id="SVA43843.1"/>
    </source>
</evidence>
<feature type="region of interest" description="Disordered" evidence="10">
    <location>
        <begin position="80"/>
        <end position="107"/>
    </location>
</feature>
<dbReference type="PANTHER" id="PTHR34182">
    <property type="entry name" value="PROTEIN-EXPORT MEMBRANE PROTEIN SECG"/>
    <property type="match status" value="1"/>
</dbReference>
<keyword evidence="6" id="KW-0653">Protein transport</keyword>
<gene>
    <name evidence="12" type="ORF">METZ01_LOCUS96697</name>
</gene>
<evidence type="ECO:0000256" key="1">
    <source>
        <dbReference type="ARBA" id="ARBA00004651"/>
    </source>
</evidence>
<dbReference type="PANTHER" id="PTHR34182:SF1">
    <property type="entry name" value="PROTEIN-EXPORT MEMBRANE PROTEIN SECG"/>
    <property type="match status" value="1"/>
</dbReference>
<evidence type="ECO:0000256" key="10">
    <source>
        <dbReference type="SAM" id="MobiDB-lite"/>
    </source>
</evidence>
<dbReference type="EMBL" id="UINC01009797">
    <property type="protein sequence ID" value="SVA43843.1"/>
    <property type="molecule type" value="Genomic_DNA"/>
</dbReference>
<dbReference type="InterPro" id="IPR004692">
    <property type="entry name" value="SecG"/>
</dbReference>
<evidence type="ECO:0000256" key="6">
    <source>
        <dbReference type="ARBA" id="ARBA00022927"/>
    </source>
</evidence>
<dbReference type="GO" id="GO:0005886">
    <property type="term" value="C:plasma membrane"/>
    <property type="evidence" value="ECO:0007669"/>
    <property type="project" value="UniProtKB-SubCell"/>
</dbReference>
<reference evidence="12" key="1">
    <citation type="submission" date="2018-05" db="EMBL/GenBank/DDBJ databases">
        <authorList>
            <person name="Lanie J.A."/>
            <person name="Ng W.-L."/>
            <person name="Kazmierczak K.M."/>
            <person name="Andrzejewski T.M."/>
            <person name="Davidsen T.M."/>
            <person name="Wayne K.J."/>
            <person name="Tettelin H."/>
            <person name="Glass J.I."/>
            <person name="Rusch D."/>
            <person name="Podicherti R."/>
            <person name="Tsui H.-C.T."/>
            <person name="Winkler M.E."/>
        </authorList>
    </citation>
    <scope>NUCLEOTIDE SEQUENCE</scope>
</reference>